<keyword evidence="3 7" id="KW-0812">Transmembrane</keyword>
<keyword evidence="9" id="KW-1185">Reference proteome</keyword>
<dbReference type="GO" id="GO:0015267">
    <property type="term" value="F:channel activity"/>
    <property type="evidence" value="ECO:0007669"/>
    <property type="project" value="TreeGrafter"/>
</dbReference>
<dbReference type="Pfam" id="PF04117">
    <property type="entry name" value="Mpv17_PMP22"/>
    <property type="match status" value="1"/>
</dbReference>
<feature type="transmembrane region" description="Helical" evidence="7">
    <location>
        <begin position="86"/>
        <end position="103"/>
    </location>
</feature>
<reference evidence="8 9" key="1">
    <citation type="journal article" date="2007" name="Nature">
        <title>Evolution of genes and genomes on the Drosophila phylogeny.</title>
        <authorList>
            <consortium name="Drosophila 12 Genomes Consortium"/>
            <person name="Clark A.G."/>
            <person name="Eisen M.B."/>
            <person name="Smith D.R."/>
            <person name="Bergman C.M."/>
            <person name="Oliver B."/>
            <person name="Markow T.A."/>
            <person name="Kaufman T.C."/>
            <person name="Kellis M."/>
            <person name="Gelbart W."/>
            <person name="Iyer V.N."/>
            <person name="Pollard D.A."/>
            <person name="Sackton T.B."/>
            <person name="Larracuente A.M."/>
            <person name="Singh N.D."/>
            <person name="Abad J.P."/>
            <person name="Abt D.N."/>
            <person name="Adryan B."/>
            <person name="Aguade M."/>
            <person name="Akashi H."/>
            <person name="Anderson W.W."/>
            <person name="Aquadro C.F."/>
            <person name="Ardell D.H."/>
            <person name="Arguello R."/>
            <person name="Artieri C.G."/>
            <person name="Barbash D.A."/>
            <person name="Barker D."/>
            <person name="Barsanti P."/>
            <person name="Batterham P."/>
            <person name="Batzoglou S."/>
            <person name="Begun D."/>
            <person name="Bhutkar A."/>
            <person name="Blanco E."/>
            <person name="Bosak S.A."/>
            <person name="Bradley R.K."/>
            <person name="Brand A.D."/>
            <person name="Brent M.R."/>
            <person name="Brooks A.N."/>
            <person name="Brown R.H."/>
            <person name="Butlin R.K."/>
            <person name="Caggese C."/>
            <person name="Calvi B.R."/>
            <person name="Bernardo de Carvalho A."/>
            <person name="Caspi A."/>
            <person name="Castrezana S."/>
            <person name="Celniker S.E."/>
            <person name="Chang J.L."/>
            <person name="Chapple C."/>
            <person name="Chatterji S."/>
            <person name="Chinwalla A."/>
            <person name="Civetta A."/>
            <person name="Clifton S.W."/>
            <person name="Comeron J.M."/>
            <person name="Costello J.C."/>
            <person name="Coyne J.A."/>
            <person name="Daub J."/>
            <person name="David R.G."/>
            <person name="Delcher A.L."/>
            <person name="Delehaunty K."/>
            <person name="Do C.B."/>
            <person name="Ebling H."/>
            <person name="Edwards K."/>
            <person name="Eickbush T."/>
            <person name="Evans J.D."/>
            <person name="Filipski A."/>
            <person name="Findeiss S."/>
            <person name="Freyhult E."/>
            <person name="Fulton L."/>
            <person name="Fulton R."/>
            <person name="Garcia A.C."/>
            <person name="Gardiner A."/>
            <person name="Garfield D.A."/>
            <person name="Garvin B.E."/>
            <person name="Gibson G."/>
            <person name="Gilbert D."/>
            <person name="Gnerre S."/>
            <person name="Godfrey J."/>
            <person name="Good R."/>
            <person name="Gotea V."/>
            <person name="Gravely B."/>
            <person name="Greenberg A.J."/>
            <person name="Griffiths-Jones S."/>
            <person name="Gross S."/>
            <person name="Guigo R."/>
            <person name="Gustafson E.A."/>
            <person name="Haerty W."/>
            <person name="Hahn M.W."/>
            <person name="Halligan D.L."/>
            <person name="Halpern A.L."/>
            <person name="Halter G.M."/>
            <person name="Han M.V."/>
            <person name="Heger A."/>
            <person name="Hillier L."/>
            <person name="Hinrichs A.S."/>
            <person name="Holmes I."/>
            <person name="Hoskins R.A."/>
            <person name="Hubisz M.J."/>
            <person name="Hultmark D."/>
            <person name="Huntley M.A."/>
            <person name="Jaffe D.B."/>
            <person name="Jagadeeshan S."/>
            <person name="Jeck W.R."/>
            <person name="Johnson J."/>
            <person name="Jones C.D."/>
            <person name="Jordan W.C."/>
            <person name="Karpen G.H."/>
            <person name="Kataoka E."/>
            <person name="Keightley P.D."/>
            <person name="Kheradpour P."/>
            <person name="Kirkness E.F."/>
            <person name="Koerich L.B."/>
            <person name="Kristiansen K."/>
            <person name="Kudrna D."/>
            <person name="Kulathinal R.J."/>
            <person name="Kumar S."/>
            <person name="Kwok R."/>
            <person name="Lander E."/>
            <person name="Langley C.H."/>
            <person name="Lapoint R."/>
            <person name="Lazzaro B.P."/>
            <person name="Lee S.J."/>
            <person name="Levesque L."/>
            <person name="Li R."/>
            <person name="Lin C.F."/>
            <person name="Lin M.F."/>
            <person name="Lindblad-Toh K."/>
            <person name="Llopart A."/>
            <person name="Long M."/>
            <person name="Low L."/>
            <person name="Lozovsky E."/>
            <person name="Lu J."/>
            <person name="Luo M."/>
            <person name="Machado C.A."/>
            <person name="Makalowski W."/>
            <person name="Marzo M."/>
            <person name="Matsuda M."/>
            <person name="Matzkin L."/>
            <person name="McAllister B."/>
            <person name="McBride C.S."/>
            <person name="McKernan B."/>
            <person name="McKernan K."/>
            <person name="Mendez-Lago M."/>
            <person name="Minx P."/>
            <person name="Mollenhauer M.U."/>
            <person name="Montooth K."/>
            <person name="Mount S.M."/>
            <person name="Mu X."/>
            <person name="Myers E."/>
            <person name="Negre B."/>
            <person name="Newfeld S."/>
            <person name="Nielsen R."/>
            <person name="Noor M.A."/>
            <person name="O'Grady P."/>
            <person name="Pachter L."/>
            <person name="Papaceit M."/>
            <person name="Parisi M.J."/>
            <person name="Parisi M."/>
            <person name="Parts L."/>
            <person name="Pedersen J.S."/>
            <person name="Pesole G."/>
            <person name="Phillippy A.M."/>
            <person name="Ponting C.P."/>
            <person name="Pop M."/>
            <person name="Porcelli D."/>
            <person name="Powell J.R."/>
            <person name="Prohaska S."/>
            <person name="Pruitt K."/>
            <person name="Puig M."/>
            <person name="Quesneville H."/>
            <person name="Ram K.R."/>
            <person name="Rand D."/>
            <person name="Rasmussen M.D."/>
            <person name="Reed L.K."/>
            <person name="Reenan R."/>
            <person name="Reily A."/>
            <person name="Remington K.A."/>
            <person name="Rieger T.T."/>
            <person name="Ritchie M.G."/>
            <person name="Robin C."/>
            <person name="Rogers Y.H."/>
            <person name="Rohde C."/>
            <person name="Rozas J."/>
            <person name="Rubenfield M.J."/>
            <person name="Ruiz A."/>
            <person name="Russo S."/>
            <person name="Salzberg S.L."/>
            <person name="Sanchez-Gracia A."/>
            <person name="Saranga D.J."/>
            <person name="Sato H."/>
            <person name="Schaeffer S.W."/>
            <person name="Schatz M.C."/>
            <person name="Schlenke T."/>
            <person name="Schwartz R."/>
            <person name="Segarra C."/>
            <person name="Singh R.S."/>
            <person name="Sirot L."/>
            <person name="Sirota M."/>
            <person name="Sisneros N.B."/>
            <person name="Smith C.D."/>
            <person name="Smith T.F."/>
            <person name="Spieth J."/>
            <person name="Stage D.E."/>
            <person name="Stark A."/>
            <person name="Stephan W."/>
            <person name="Strausberg R.L."/>
            <person name="Strempel S."/>
            <person name="Sturgill D."/>
            <person name="Sutton G."/>
            <person name="Sutton G.G."/>
            <person name="Tao W."/>
            <person name="Teichmann S."/>
            <person name="Tobari Y.N."/>
            <person name="Tomimura Y."/>
            <person name="Tsolas J.M."/>
            <person name="Valente V.L."/>
            <person name="Venter E."/>
            <person name="Venter J.C."/>
            <person name="Vicario S."/>
            <person name="Vieira F.G."/>
            <person name="Vilella A.J."/>
            <person name="Villasante A."/>
            <person name="Walenz B."/>
            <person name="Wang J."/>
            <person name="Wasserman M."/>
            <person name="Watts T."/>
            <person name="Wilson D."/>
            <person name="Wilson R.K."/>
            <person name="Wing R.A."/>
            <person name="Wolfner M.F."/>
            <person name="Wong A."/>
            <person name="Wong G.K."/>
            <person name="Wu C.I."/>
            <person name="Wu G."/>
            <person name="Yamamoto D."/>
            <person name="Yang H.P."/>
            <person name="Yang S.P."/>
            <person name="Yorke J.A."/>
            <person name="Yoshida K."/>
            <person name="Zdobnov E."/>
            <person name="Zhang P."/>
            <person name="Zhang Y."/>
            <person name="Zimin A.V."/>
            <person name="Baldwin J."/>
            <person name="Abdouelleil A."/>
            <person name="Abdulkadir J."/>
            <person name="Abebe A."/>
            <person name="Abera B."/>
            <person name="Abreu J."/>
            <person name="Acer S.C."/>
            <person name="Aftuck L."/>
            <person name="Alexander A."/>
            <person name="An P."/>
            <person name="Anderson E."/>
            <person name="Anderson S."/>
            <person name="Arachi H."/>
            <person name="Azer M."/>
            <person name="Bachantsang P."/>
            <person name="Barry A."/>
            <person name="Bayul T."/>
            <person name="Berlin A."/>
            <person name="Bessette D."/>
            <person name="Bloom T."/>
            <person name="Blye J."/>
            <person name="Boguslavskiy L."/>
            <person name="Bonnet C."/>
            <person name="Boukhgalter B."/>
            <person name="Bourzgui I."/>
            <person name="Brown A."/>
            <person name="Cahill P."/>
            <person name="Channer S."/>
            <person name="Cheshatsang Y."/>
            <person name="Chuda L."/>
            <person name="Citroen M."/>
            <person name="Collymore A."/>
            <person name="Cooke P."/>
            <person name="Costello M."/>
            <person name="D'Aco K."/>
            <person name="Daza R."/>
            <person name="De Haan G."/>
            <person name="DeGray S."/>
            <person name="DeMaso C."/>
            <person name="Dhargay N."/>
            <person name="Dooley K."/>
            <person name="Dooley E."/>
            <person name="Doricent M."/>
            <person name="Dorje P."/>
            <person name="Dorjee K."/>
            <person name="Dupes A."/>
            <person name="Elong R."/>
            <person name="Falk J."/>
            <person name="Farina A."/>
            <person name="Faro S."/>
            <person name="Ferguson D."/>
            <person name="Fisher S."/>
            <person name="Foley C.D."/>
            <person name="Franke A."/>
            <person name="Friedrich D."/>
            <person name="Gadbois L."/>
            <person name="Gearin G."/>
            <person name="Gearin C.R."/>
            <person name="Giannoukos G."/>
            <person name="Goode T."/>
            <person name="Graham J."/>
            <person name="Grandbois E."/>
            <person name="Grewal S."/>
            <person name="Gyaltsen K."/>
            <person name="Hafez N."/>
            <person name="Hagos B."/>
            <person name="Hall J."/>
            <person name="Henson C."/>
            <person name="Hollinger A."/>
            <person name="Honan T."/>
            <person name="Huard M.D."/>
            <person name="Hughes L."/>
            <person name="Hurhula B."/>
            <person name="Husby M.E."/>
            <person name="Kamat A."/>
            <person name="Kanga B."/>
            <person name="Kashin S."/>
            <person name="Khazanovich D."/>
            <person name="Kisner P."/>
            <person name="Lance K."/>
            <person name="Lara M."/>
            <person name="Lee W."/>
            <person name="Lennon N."/>
            <person name="Letendre F."/>
            <person name="LeVine R."/>
            <person name="Lipovsky A."/>
            <person name="Liu X."/>
            <person name="Liu J."/>
            <person name="Liu S."/>
            <person name="Lokyitsang T."/>
            <person name="Lokyitsang Y."/>
            <person name="Lubonja R."/>
            <person name="Lui A."/>
            <person name="MacDonald P."/>
            <person name="Magnisalis V."/>
            <person name="Maru K."/>
            <person name="Matthews C."/>
            <person name="McCusker W."/>
            <person name="McDonough S."/>
            <person name="Mehta T."/>
            <person name="Meldrim J."/>
            <person name="Meneus L."/>
            <person name="Mihai O."/>
            <person name="Mihalev A."/>
            <person name="Mihova T."/>
            <person name="Mittelman R."/>
            <person name="Mlenga V."/>
            <person name="Montmayeur A."/>
            <person name="Mulrain L."/>
            <person name="Navidi A."/>
            <person name="Naylor J."/>
            <person name="Negash T."/>
            <person name="Nguyen T."/>
            <person name="Nguyen N."/>
            <person name="Nicol R."/>
            <person name="Norbu C."/>
            <person name="Norbu N."/>
            <person name="Novod N."/>
            <person name="O'Neill B."/>
            <person name="Osman S."/>
            <person name="Markiewicz E."/>
            <person name="Oyono O.L."/>
            <person name="Patti C."/>
            <person name="Phunkhang P."/>
            <person name="Pierre F."/>
            <person name="Priest M."/>
            <person name="Raghuraman S."/>
            <person name="Rege F."/>
            <person name="Reyes R."/>
            <person name="Rise C."/>
            <person name="Rogov P."/>
            <person name="Ross K."/>
            <person name="Ryan E."/>
            <person name="Settipalli S."/>
            <person name="Shea T."/>
            <person name="Sherpa N."/>
            <person name="Shi L."/>
            <person name="Shih D."/>
            <person name="Sparrow T."/>
            <person name="Spaulding J."/>
            <person name="Stalker J."/>
            <person name="Stange-Thomann N."/>
            <person name="Stavropoulos S."/>
            <person name="Stone C."/>
            <person name="Strader C."/>
            <person name="Tesfaye S."/>
            <person name="Thomson T."/>
            <person name="Thoulutsang Y."/>
            <person name="Thoulutsang D."/>
            <person name="Topham K."/>
            <person name="Topping I."/>
            <person name="Tsamla T."/>
            <person name="Vassiliev H."/>
            <person name="Vo A."/>
            <person name="Wangchuk T."/>
            <person name="Wangdi T."/>
            <person name="Weiand M."/>
            <person name="Wilkinson J."/>
            <person name="Wilson A."/>
            <person name="Yadav S."/>
            <person name="Young G."/>
            <person name="Yu Q."/>
            <person name="Zembek L."/>
            <person name="Zhong D."/>
            <person name="Zimmer A."/>
            <person name="Zwirko Z."/>
            <person name="Jaffe D.B."/>
            <person name="Alvarez P."/>
            <person name="Brockman W."/>
            <person name="Butler J."/>
            <person name="Chin C."/>
            <person name="Gnerre S."/>
            <person name="Grabherr M."/>
            <person name="Kleber M."/>
            <person name="Mauceli E."/>
            <person name="MacCallum I."/>
        </authorList>
    </citation>
    <scope>NUCLEOTIDE SEQUENCE [LARGE SCALE GENOMIC DNA]</scope>
    <source>
        <strain evidence="9">Tucson 14030-0811.24</strain>
    </source>
</reference>
<feature type="transmembrane region" description="Helical" evidence="7">
    <location>
        <begin position="147"/>
        <end position="165"/>
    </location>
</feature>
<comment type="similarity">
    <text evidence="2 7">Belongs to the peroxisomal membrane protein PXMP2/4 family.</text>
</comment>
<evidence type="ECO:0000313" key="9">
    <source>
        <dbReference type="Proteomes" id="UP000007798"/>
    </source>
</evidence>
<dbReference type="STRING" id="7260.B4NDP1"/>
<keyword evidence="4 7" id="KW-1133">Transmembrane helix</keyword>
<name>B4NDP1_DROWI</name>
<dbReference type="OrthoDB" id="430207at2759"/>
<evidence type="ECO:0000256" key="2">
    <source>
        <dbReference type="ARBA" id="ARBA00006824"/>
    </source>
</evidence>
<organism evidence="8 9">
    <name type="scientific">Drosophila willistoni</name>
    <name type="common">Fruit fly</name>
    <dbReference type="NCBI Taxonomy" id="7260"/>
    <lineage>
        <taxon>Eukaryota</taxon>
        <taxon>Metazoa</taxon>
        <taxon>Ecdysozoa</taxon>
        <taxon>Arthropoda</taxon>
        <taxon>Hexapoda</taxon>
        <taxon>Insecta</taxon>
        <taxon>Pterygota</taxon>
        <taxon>Neoptera</taxon>
        <taxon>Endopterygota</taxon>
        <taxon>Diptera</taxon>
        <taxon>Brachycera</taxon>
        <taxon>Muscomorpha</taxon>
        <taxon>Ephydroidea</taxon>
        <taxon>Drosophilidae</taxon>
        <taxon>Drosophila</taxon>
        <taxon>Sophophora</taxon>
    </lineage>
</organism>
<dbReference type="PANTHER" id="PTHR11266">
    <property type="entry name" value="PEROXISOMAL MEMBRANE PROTEIN 2, PXMP2 MPV17"/>
    <property type="match status" value="1"/>
</dbReference>
<dbReference type="EMBL" id="CH964239">
    <property type="protein sequence ID" value="EDW81863.1"/>
    <property type="molecule type" value="Genomic_DNA"/>
</dbReference>
<dbReference type="Proteomes" id="UP000007798">
    <property type="component" value="Unassembled WGS sequence"/>
</dbReference>
<comment type="subcellular location">
    <subcellularLocation>
        <location evidence="1">Membrane</location>
        <topology evidence="1">Multi-pass membrane protein</topology>
    </subcellularLocation>
</comment>
<dbReference type="FunCoup" id="B4NDP1">
    <property type="interactions" value="384"/>
</dbReference>
<dbReference type="PhylomeDB" id="B4NDP1"/>
<evidence type="ECO:0000256" key="7">
    <source>
        <dbReference type="RuleBase" id="RU363053"/>
    </source>
</evidence>
<dbReference type="GO" id="GO:1901858">
    <property type="term" value="P:regulation of mitochondrial DNA metabolic process"/>
    <property type="evidence" value="ECO:0007669"/>
    <property type="project" value="TreeGrafter"/>
</dbReference>
<dbReference type="GO" id="GO:0016020">
    <property type="term" value="C:membrane"/>
    <property type="evidence" value="ECO:0007669"/>
    <property type="project" value="UniProtKB-SubCell"/>
</dbReference>
<dbReference type="HOGENOM" id="CLU_049109_8_3_1"/>
<dbReference type="InParanoid" id="B4NDP1"/>
<sequence length="168" mass="19263">MSLRAYVKESINVALIMGSGDMMGQFLIEKRSFKNWDAARTARFSALGLVFVGPALKKWYGTLDGFVSKDQSNLKRGVKKMLMDQLLFAPPFSLAITFLVPFINGEKTDKIVERIKSDYFNIMQKNYMLWPAAQVINFTFVPTQYQVIYAQFVAVLWNCYLSVMLNKN</sequence>
<dbReference type="KEGG" id="dwi:6648304"/>
<accession>B4NDP1</accession>
<dbReference type="eggNOG" id="KOG1944">
    <property type="taxonomic scope" value="Eukaryota"/>
</dbReference>
<dbReference type="InterPro" id="IPR007248">
    <property type="entry name" value="Mpv17_PMP22"/>
</dbReference>
<evidence type="ECO:0000256" key="3">
    <source>
        <dbReference type="ARBA" id="ARBA00022692"/>
    </source>
</evidence>
<dbReference type="GO" id="GO:0005739">
    <property type="term" value="C:mitochondrion"/>
    <property type="evidence" value="ECO:0007669"/>
    <property type="project" value="TreeGrafter"/>
</dbReference>
<evidence type="ECO:0000256" key="1">
    <source>
        <dbReference type="ARBA" id="ARBA00004141"/>
    </source>
</evidence>
<evidence type="ECO:0000256" key="6">
    <source>
        <dbReference type="ARBA" id="ARBA00049743"/>
    </source>
</evidence>
<evidence type="ECO:0000256" key="4">
    <source>
        <dbReference type="ARBA" id="ARBA00022989"/>
    </source>
</evidence>
<dbReference type="AlphaFoldDB" id="B4NDP1"/>
<protein>
    <recommendedName>
        <fullName evidence="6">Mitochondrial inner membrane protein Mpv17</fullName>
    </recommendedName>
</protein>
<evidence type="ECO:0000313" key="8">
    <source>
        <dbReference type="EMBL" id="EDW81863.1"/>
    </source>
</evidence>
<gene>
    <name evidence="8" type="primary">Dwil\GK18850</name>
    <name evidence="8" type="ORF">Dwil_GK18850</name>
</gene>
<evidence type="ECO:0000256" key="5">
    <source>
        <dbReference type="ARBA" id="ARBA00023136"/>
    </source>
</evidence>
<dbReference type="PANTHER" id="PTHR11266:SF17">
    <property type="entry name" value="PROTEIN MPV17"/>
    <property type="match status" value="1"/>
</dbReference>
<proteinExistence type="inferred from homology"/>
<dbReference type="OMA" id="WYQSKLA"/>
<keyword evidence="5 7" id="KW-0472">Membrane</keyword>